<evidence type="ECO:0000313" key="3">
    <source>
        <dbReference type="EMBL" id="NDV32955.1"/>
    </source>
</evidence>
<dbReference type="GO" id="GO:0005509">
    <property type="term" value="F:calcium ion binding"/>
    <property type="evidence" value="ECO:0007669"/>
    <property type="project" value="InterPro"/>
</dbReference>
<dbReference type="InterPro" id="IPR002048">
    <property type="entry name" value="EF_hand_dom"/>
</dbReference>
<accession>A0A6B2L7N9</accession>
<dbReference type="InterPro" id="IPR015655">
    <property type="entry name" value="PP2C"/>
</dbReference>
<evidence type="ECO:0000259" key="2">
    <source>
        <dbReference type="PROSITE" id="PS51746"/>
    </source>
</evidence>
<dbReference type="SUPFAM" id="SSF47473">
    <property type="entry name" value="EF-hand"/>
    <property type="match status" value="1"/>
</dbReference>
<dbReference type="PROSITE" id="PS51746">
    <property type="entry name" value="PPM_2"/>
    <property type="match status" value="1"/>
</dbReference>
<protein>
    <recommendedName>
        <fullName evidence="4">PPM-type phosphatase domain-containing protein</fullName>
    </recommendedName>
</protein>
<name>A0A6B2L7N9_9EUKA</name>
<dbReference type="InterPro" id="IPR036457">
    <property type="entry name" value="PPM-type-like_dom_sf"/>
</dbReference>
<dbReference type="SMART" id="SM00332">
    <property type="entry name" value="PP2Cc"/>
    <property type="match status" value="1"/>
</dbReference>
<dbReference type="PROSITE" id="PS50222">
    <property type="entry name" value="EF_HAND_2"/>
    <property type="match status" value="1"/>
</dbReference>
<dbReference type="InterPro" id="IPR001932">
    <property type="entry name" value="PPM-type_phosphatase-like_dom"/>
</dbReference>
<dbReference type="CDD" id="cd00143">
    <property type="entry name" value="PP2Cc"/>
    <property type="match status" value="1"/>
</dbReference>
<dbReference type="PANTHER" id="PTHR47992">
    <property type="entry name" value="PROTEIN PHOSPHATASE"/>
    <property type="match status" value="1"/>
</dbReference>
<dbReference type="InterPro" id="IPR011992">
    <property type="entry name" value="EF-hand-dom_pair"/>
</dbReference>
<sequence length="362" mass="40755">MDQVVGTATTYGSRPTNEDMQFHCIINPAGLQLPHVSEQSILYCGLFDGHGGMECVDYVANNFHKHLHVHEDLEELVYNAYETINKEVQYEASRRKFDGGTTSAIVLIRGDKLVVANTGDTKVVLCRQGRARLLSEMHLAGNKIERKRSEELGGTILTDAWGTQRVGGVMMVTRTIGPIQERIKGLTWKPYITTLQITDEDSFVVLGTDGVFNVMNNQEAVDIVKYCPNPEIAADKIVQKSLEYRTDDNATCSVVRLHGWGKYREVDYTNLLKIYNFKIFGTKIDFPENLIPLIIQQVPKHVVVRALYDMFDQSHDGTLSRSNFKRGMKMLDSHLTSEDLDVVLSSINTGTVLTFDDFSKIL</sequence>
<feature type="domain" description="PPM-type phosphatase" evidence="2">
    <location>
        <begin position="4"/>
        <end position="257"/>
    </location>
</feature>
<evidence type="ECO:0000259" key="1">
    <source>
        <dbReference type="PROSITE" id="PS50222"/>
    </source>
</evidence>
<organism evidence="3">
    <name type="scientific">Arcella intermedia</name>
    <dbReference type="NCBI Taxonomy" id="1963864"/>
    <lineage>
        <taxon>Eukaryota</taxon>
        <taxon>Amoebozoa</taxon>
        <taxon>Tubulinea</taxon>
        <taxon>Elardia</taxon>
        <taxon>Arcellinida</taxon>
        <taxon>Sphaerothecina</taxon>
        <taxon>Arcellidae</taxon>
        <taxon>Arcella</taxon>
    </lineage>
</organism>
<feature type="domain" description="EF-hand" evidence="1">
    <location>
        <begin position="299"/>
        <end position="334"/>
    </location>
</feature>
<dbReference type="AlphaFoldDB" id="A0A6B2L7N9"/>
<dbReference type="SUPFAM" id="SSF81606">
    <property type="entry name" value="PP2C-like"/>
    <property type="match status" value="1"/>
</dbReference>
<evidence type="ECO:0008006" key="4">
    <source>
        <dbReference type="Google" id="ProtNLM"/>
    </source>
</evidence>
<dbReference type="Pfam" id="PF00481">
    <property type="entry name" value="PP2C"/>
    <property type="match status" value="1"/>
</dbReference>
<dbReference type="Gene3D" id="3.60.40.10">
    <property type="entry name" value="PPM-type phosphatase domain"/>
    <property type="match status" value="1"/>
</dbReference>
<dbReference type="GO" id="GO:0004722">
    <property type="term" value="F:protein serine/threonine phosphatase activity"/>
    <property type="evidence" value="ECO:0007669"/>
    <property type="project" value="InterPro"/>
</dbReference>
<reference evidence="3" key="1">
    <citation type="journal article" date="2020" name="J. Eukaryot. Microbiol.">
        <title>De novo Sequencing, Assembly and Annotation of the Transcriptome for the Free-Living Testate Amoeba Arcella intermedia.</title>
        <authorList>
            <person name="Ribeiro G.M."/>
            <person name="Porfirio-Sousa A.L."/>
            <person name="Maurer-Alcala X.X."/>
            <person name="Katz L.A."/>
            <person name="Lahr D.J.G."/>
        </authorList>
    </citation>
    <scope>NUCLEOTIDE SEQUENCE</scope>
</reference>
<dbReference type="EMBL" id="GIBP01003986">
    <property type="protein sequence ID" value="NDV32955.1"/>
    <property type="molecule type" value="Transcribed_RNA"/>
</dbReference>
<dbReference type="Gene3D" id="1.10.238.10">
    <property type="entry name" value="EF-hand"/>
    <property type="match status" value="1"/>
</dbReference>
<proteinExistence type="predicted"/>